<keyword evidence="2 4" id="KW-0863">Zinc-finger</keyword>
<feature type="domain" description="C2H2-type" evidence="6">
    <location>
        <begin position="176"/>
        <end position="203"/>
    </location>
</feature>
<feature type="compositionally biased region" description="Low complexity" evidence="5">
    <location>
        <begin position="73"/>
        <end position="82"/>
    </location>
</feature>
<comment type="caution">
    <text evidence="7">The sequence shown here is derived from an EMBL/GenBank/DDBJ whole genome shotgun (WGS) entry which is preliminary data.</text>
</comment>
<name>A0AAD9V5V0_ACRCE</name>
<feature type="region of interest" description="Disordered" evidence="5">
    <location>
        <begin position="1"/>
        <end position="97"/>
    </location>
</feature>
<dbReference type="Pfam" id="PF00096">
    <property type="entry name" value="zf-C2H2"/>
    <property type="match status" value="1"/>
</dbReference>
<dbReference type="SUPFAM" id="SSF57667">
    <property type="entry name" value="beta-beta-alpha zinc fingers"/>
    <property type="match status" value="2"/>
</dbReference>
<keyword evidence="3" id="KW-0862">Zinc</keyword>
<dbReference type="GO" id="GO:0008270">
    <property type="term" value="F:zinc ion binding"/>
    <property type="evidence" value="ECO:0007669"/>
    <property type="project" value="UniProtKB-KW"/>
</dbReference>
<evidence type="ECO:0000256" key="3">
    <source>
        <dbReference type="ARBA" id="ARBA00022833"/>
    </source>
</evidence>
<dbReference type="AlphaFoldDB" id="A0AAD9V5V0"/>
<evidence type="ECO:0000313" key="8">
    <source>
        <dbReference type="Proteomes" id="UP001249851"/>
    </source>
</evidence>
<dbReference type="PROSITE" id="PS50157">
    <property type="entry name" value="ZINC_FINGER_C2H2_2"/>
    <property type="match status" value="2"/>
</dbReference>
<keyword evidence="1" id="KW-0479">Metal-binding</keyword>
<evidence type="ECO:0000256" key="2">
    <source>
        <dbReference type="ARBA" id="ARBA00022771"/>
    </source>
</evidence>
<reference evidence="7" key="2">
    <citation type="journal article" date="2023" name="Science">
        <title>Genomic signatures of disease resistance in endangered staghorn corals.</title>
        <authorList>
            <person name="Vollmer S.V."/>
            <person name="Selwyn J.D."/>
            <person name="Despard B.A."/>
            <person name="Roesel C.L."/>
        </authorList>
    </citation>
    <scope>NUCLEOTIDE SEQUENCE</scope>
    <source>
        <strain evidence="7">K2</strain>
    </source>
</reference>
<keyword evidence="8" id="KW-1185">Reference proteome</keyword>
<evidence type="ECO:0000256" key="1">
    <source>
        <dbReference type="ARBA" id="ARBA00022723"/>
    </source>
</evidence>
<dbReference type="Proteomes" id="UP001249851">
    <property type="component" value="Unassembled WGS sequence"/>
</dbReference>
<dbReference type="SMART" id="SM00355">
    <property type="entry name" value="ZnF_C2H2"/>
    <property type="match status" value="2"/>
</dbReference>
<sequence>MEGTKDLRQLENSNFQSRKLKRKSEEVAKIDKSIELPSEENERPSPKIRKCTSAKLPAEKYEQGDMDVKEKGSMSCKSSSPSQFHGMSKNLSGAKDGRKPLERQMENLIKHKERVQSVAGVILSSHTERPHKCSFCDKRFKHLCNLKSHGKIVHKKDVESSFKICMDSLGRNGQGFQCEICFRDFKYISNLRTHRLVHTSNDTDVKCEQTTV</sequence>
<accession>A0AAD9V5V0</accession>
<feature type="compositionally biased region" description="Basic and acidic residues" evidence="5">
    <location>
        <begin position="57"/>
        <end position="72"/>
    </location>
</feature>
<evidence type="ECO:0000256" key="4">
    <source>
        <dbReference type="PROSITE-ProRule" id="PRU00042"/>
    </source>
</evidence>
<protein>
    <recommendedName>
        <fullName evidence="6">C2H2-type domain-containing protein</fullName>
    </recommendedName>
</protein>
<evidence type="ECO:0000256" key="5">
    <source>
        <dbReference type="SAM" id="MobiDB-lite"/>
    </source>
</evidence>
<gene>
    <name evidence="7" type="ORF">P5673_014637</name>
</gene>
<reference evidence="7" key="1">
    <citation type="journal article" date="2023" name="G3 (Bethesda)">
        <title>Whole genome assembly and annotation of the endangered Caribbean coral Acropora cervicornis.</title>
        <authorList>
            <person name="Selwyn J.D."/>
            <person name="Vollmer S.V."/>
        </authorList>
    </citation>
    <scope>NUCLEOTIDE SEQUENCE</scope>
    <source>
        <strain evidence="7">K2</strain>
    </source>
</reference>
<dbReference type="Gene3D" id="3.30.160.60">
    <property type="entry name" value="Classic Zinc Finger"/>
    <property type="match status" value="2"/>
</dbReference>
<dbReference type="InterPro" id="IPR013087">
    <property type="entry name" value="Znf_C2H2_type"/>
</dbReference>
<dbReference type="EMBL" id="JARQWQ010000029">
    <property type="protein sequence ID" value="KAK2562354.1"/>
    <property type="molecule type" value="Genomic_DNA"/>
</dbReference>
<dbReference type="PROSITE" id="PS00028">
    <property type="entry name" value="ZINC_FINGER_C2H2_1"/>
    <property type="match status" value="2"/>
</dbReference>
<proteinExistence type="predicted"/>
<organism evidence="7 8">
    <name type="scientific">Acropora cervicornis</name>
    <name type="common">Staghorn coral</name>
    <dbReference type="NCBI Taxonomy" id="6130"/>
    <lineage>
        <taxon>Eukaryota</taxon>
        <taxon>Metazoa</taxon>
        <taxon>Cnidaria</taxon>
        <taxon>Anthozoa</taxon>
        <taxon>Hexacorallia</taxon>
        <taxon>Scleractinia</taxon>
        <taxon>Astrocoeniina</taxon>
        <taxon>Acroporidae</taxon>
        <taxon>Acropora</taxon>
    </lineage>
</organism>
<evidence type="ECO:0000259" key="6">
    <source>
        <dbReference type="PROSITE" id="PS50157"/>
    </source>
</evidence>
<evidence type="ECO:0000313" key="7">
    <source>
        <dbReference type="EMBL" id="KAK2562354.1"/>
    </source>
</evidence>
<feature type="compositionally biased region" description="Basic and acidic residues" evidence="5">
    <location>
        <begin position="23"/>
        <end position="45"/>
    </location>
</feature>
<dbReference type="InterPro" id="IPR036236">
    <property type="entry name" value="Znf_C2H2_sf"/>
</dbReference>
<feature type="domain" description="C2H2-type" evidence="6">
    <location>
        <begin position="131"/>
        <end position="159"/>
    </location>
</feature>
<dbReference type="FunFam" id="3.30.160.60:FF:000446">
    <property type="entry name" value="Zinc finger protein"/>
    <property type="match status" value="1"/>
</dbReference>